<reference evidence="10" key="1">
    <citation type="submission" date="2019-09" db="EMBL/GenBank/DDBJ databases">
        <title>Characterisation of the sponge microbiome using genome-centric metagenomics.</title>
        <authorList>
            <person name="Engelberts J.P."/>
            <person name="Robbins S.J."/>
            <person name="De Goeij J.M."/>
            <person name="Aranda M."/>
            <person name="Bell S.C."/>
            <person name="Webster N.S."/>
        </authorList>
    </citation>
    <scope>NUCLEOTIDE SEQUENCE</scope>
    <source>
        <strain evidence="10">SB0661_bin_32</strain>
    </source>
</reference>
<dbReference type="GO" id="GO:0032993">
    <property type="term" value="C:protein-DNA complex"/>
    <property type="evidence" value="ECO:0007669"/>
    <property type="project" value="TreeGrafter"/>
</dbReference>
<evidence type="ECO:0000256" key="5">
    <source>
        <dbReference type="ARBA" id="ARBA00023163"/>
    </source>
</evidence>
<proteinExistence type="predicted"/>
<evidence type="ECO:0000256" key="4">
    <source>
        <dbReference type="ARBA" id="ARBA00023125"/>
    </source>
</evidence>
<dbReference type="GO" id="GO:0000976">
    <property type="term" value="F:transcription cis-regulatory region binding"/>
    <property type="evidence" value="ECO:0007669"/>
    <property type="project" value="TreeGrafter"/>
</dbReference>
<name>A0A6B1D2E9_9CHLR</name>
<feature type="modified residue" description="4-aspartylphosphate" evidence="6">
    <location>
        <position position="54"/>
    </location>
</feature>
<evidence type="ECO:0000256" key="7">
    <source>
        <dbReference type="PROSITE-ProRule" id="PRU01091"/>
    </source>
</evidence>
<gene>
    <name evidence="10" type="ORF">F4X14_03235</name>
</gene>
<dbReference type="Pfam" id="PF00072">
    <property type="entry name" value="Response_reg"/>
    <property type="match status" value="1"/>
</dbReference>
<dbReference type="Gene3D" id="6.10.250.690">
    <property type="match status" value="1"/>
</dbReference>
<keyword evidence="5" id="KW-0804">Transcription</keyword>
<dbReference type="AlphaFoldDB" id="A0A6B1D2E9"/>
<dbReference type="Gene3D" id="3.40.50.2300">
    <property type="match status" value="1"/>
</dbReference>
<feature type="domain" description="Response regulatory" evidence="8">
    <location>
        <begin position="5"/>
        <end position="118"/>
    </location>
</feature>
<dbReference type="PANTHER" id="PTHR48111:SF1">
    <property type="entry name" value="TWO-COMPONENT RESPONSE REGULATOR ORR33"/>
    <property type="match status" value="1"/>
</dbReference>
<dbReference type="InterPro" id="IPR011006">
    <property type="entry name" value="CheY-like_superfamily"/>
</dbReference>
<keyword evidence="4 7" id="KW-0238">DNA-binding</keyword>
<dbReference type="CDD" id="cd00383">
    <property type="entry name" value="trans_reg_C"/>
    <property type="match status" value="1"/>
</dbReference>
<dbReference type="SUPFAM" id="SSF52172">
    <property type="entry name" value="CheY-like"/>
    <property type="match status" value="1"/>
</dbReference>
<dbReference type="PROSITE" id="PS51755">
    <property type="entry name" value="OMPR_PHOB"/>
    <property type="match status" value="1"/>
</dbReference>
<dbReference type="InterPro" id="IPR039420">
    <property type="entry name" value="WalR-like"/>
</dbReference>
<evidence type="ECO:0000256" key="1">
    <source>
        <dbReference type="ARBA" id="ARBA00022553"/>
    </source>
</evidence>
<dbReference type="Gene3D" id="1.10.10.10">
    <property type="entry name" value="Winged helix-like DNA-binding domain superfamily/Winged helix DNA-binding domain"/>
    <property type="match status" value="1"/>
</dbReference>
<dbReference type="InterPro" id="IPR001789">
    <property type="entry name" value="Sig_transdc_resp-reg_receiver"/>
</dbReference>
<dbReference type="SUPFAM" id="SSF46894">
    <property type="entry name" value="C-terminal effector domain of the bipartite response regulators"/>
    <property type="match status" value="1"/>
</dbReference>
<dbReference type="PANTHER" id="PTHR48111">
    <property type="entry name" value="REGULATOR OF RPOS"/>
    <property type="match status" value="1"/>
</dbReference>
<dbReference type="InterPro" id="IPR036388">
    <property type="entry name" value="WH-like_DNA-bd_sf"/>
</dbReference>
<dbReference type="CDD" id="cd17574">
    <property type="entry name" value="REC_OmpR"/>
    <property type="match status" value="1"/>
</dbReference>
<dbReference type="GO" id="GO:0006355">
    <property type="term" value="P:regulation of DNA-templated transcription"/>
    <property type="evidence" value="ECO:0007669"/>
    <property type="project" value="InterPro"/>
</dbReference>
<dbReference type="InterPro" id="IPR001867">
    <property type="entry name" value="OmpR/PhoB-type_DNA-bd"/>
</dbReference>
<evidence type="ECO:0000256" key="2">
    <source>
        <dbReference type="ARBA" id="ARBA00023012"/>
    </source>
</evidence>
<dbReference type="GO" id="GO:0000156">
    <property type="term" value="F:phosphorelay response regulator activity"/>
    <property type="evidence" value="ECO:0007669"/>
    <property type="project" value="TreeGrafter"/>
</dbReference>
<dbReference type="InterPro" id="IPR016032">
    <property type="entry name" value="Sig_transdc_resp-reg_C-effctor"/>
</dbReference>
<evidence type="ECO:0000313" key="10">
    <source>
        <dbReference type="EMBL" id="MYC93961.1"/>
    </source>
</evidence>
<comment type="caution">
    <text evidence="10">The sequence shown here is derived from an EMBL/GenBank/DDBJ whole genome shotgun (WGS) entry which is preliminary data.</text>
</comment>
<dbReference type="GO" id="GO:0005829">
    <property type="term" value="C:cytosol"/>
    <property type="evidence" value="ECO:0007669"/>
    <property type="project" value="TreeGrafter"/>
</dbReference>
<evidence type="ECO:0000259" key="8">
    <source>
        <dbReference type="PROSITE" id="PS50110"/>
    </source>
</evidence>
<evidence type="ECO:0000256" key="6">
    <source>
        <dbReference type="PROSITE-ProRule" id="PRU00169"/>
    </source>
</evidence>
<feature type="domain" description="OmpR/PhoB-type" evidence="9">
    <location>
        <begin position="126"/>
        <end position="223"/>
    </location>
</feature>
<feature type="DNA-binding region" description="OmpR/PhoB-type" evidence="7">
    <location>
        <begin position="126"/>
        <end position="223"/>
    </location>
</feature>
<evidence type="ECO:0000256" key="3">
    <source>
        <dbReference type="ARBA" id="ARBA00023015"/>
    </source>
</evidence>
<dbReference type="FunFam" id="3.40.50.2300:FF:000001">
    <property type="entry name" value="DNA-binding response regulator PhoB"/>
    <property type="match status" value="1"/>
</dbReference>
<dbReference type="SMART" id="SM00448">
    <property type="entry name" value="REC"/>
    <property type="match status" value="1"/>
</dbReference>
<dbReference type="EMBL" id="VXMH01000016">
    <property type="protein sequence ID" value="MYC93961.1"/>
    <property type="molecule type" value="Genomic_DNA"/>
</dbReference>
<organism evidence="10">
    <name type="scientific">Caldilineaceae bacterium SB0661_bin_32</name>
    <dbReference type="NCBI Taxonomy" id="2605255"/>
    <lineage>
        <taxon>Bacteria</taxon>
        <taxon>Bacillati</taxon>
        <taxon>Chloroflexota</taxon>
        <taxon>Caldilineae</taxon>
        <taxon>Caldilineales</taxon>
        <taxon>Caldilineaceae</taxon>
    </lineage>
</organism>
<keyword evidence="2" id="KW-0902">Two-component regulatory system</keyword>
<sequence>MMSRMILIVEDDTRIANWLKIFFEEAGFTAEVAHDGRAGLNLARALAPDLIVLDLMLPHLDGIELCRTLRRESDVPIIMLTAREAHSDRITGLDSGADDYVVKPFDPEEVVARARAVLRRVNDKVQQALTCGNITIDETTRRVTVGEQPVHLSQAQFLLLAVFMRHPNQVLTRDQLIALAFNNDYDGYDRAIDNHILRLRRQIAVDGRQPIQTVYGAGYRFVTEDG</sequence>
<evidence type="ECO:0000259" key="9">
    <source>
        <dbReference type="PROSITE" id="PS51755"/>
    </source>
</evidence>
<keyword evidence="1 6" id="KW-0597">Phosphoprotein</keyword>
<dbReference type="PROSITE" id="PS50110">
    <property type="entry name" value="RESPONSE_REGULATORY"/>
    <property type="match status" value="1"/>
</dbReference>
<accession>A0A6B1D2E9</accession>
<keyword evidence="3" id="KW-0805">Transcription regulation</keyword>
<protein>
    <submittedName>
        <fullName evidence="10">Response regulator transcription factor</fullName>
    </submittedName>
</protein>
<dbReference type="SMART" id="SM00862">
    <property type="entry name" value="Trans_reg_C"/>
    <property type="match status" value="1"/>
</dbReference>
<dbReference type="Pfam" id="PF00486">
    <property type="entry name" value="Trans_reg_C"/>
    <property type="match status" value="1"/>
</dbReference>